<dbReference type="GO" id="GO:0016787">
    <property type="term" value="F:hydrolase activity"/>
    <property type="evidence" value="ECO:0007669"/>
    <property type="project" value="UniProtKB-KW"/>
</dbReference>
<dbReference type="EMBL" id="JARYMX010000006">
    <property type="protein sequence ID" value="KAJ9543987.1"/>
    <property type="molecule type" value="Genomic_DNA"/>
</dbReference>
<dbReference type="GO" id="GO:0006310">
    <property type="term" value="P:DNA recombination"/>
    <property type="evidence" value="ECO:0007669"/>
    <property type="project" value="UniProtKB-KW"/>
</dbReference>
<keyword evidence="1" id="KW-0347">Helicase</keyword>
<dbReference type="GO" id="GO:0006281">
    <property type="term" value="P:DNA repair"/>
    <property type="evidence" value="ECO:0007669"/>
    <property type="project" value="UniProtKB-KW"/>
</dbReference>
<gene>
    <name evidence="3" type="ORF">OSB04_023694</name>
</gene>
<keyword evidence="4" id="KW-1185">Reference proteome</keyword>
<dbReference type="InterPro" id="IPR010285">
    <property type="entry name" value="DNA_helicase_pif1-like_DEAD"/>
</dbReference>
<dbReference type="GO" id="GO:0043139">
    <property type="term" value="F:5'-3' DNA helicase activity"/>
    <property type="evidence" value="ECO:0007669"/>
    <property type="project" value="UniProtKB-EC"/>
</dbReference>
<evidence type="ECO:0000313" key="3">
    <source>
        <dbReference type="EMBL" id="KAJ9543987.1"/>
    </source>
</evidence>
<dbReference type="InterPro" id="IPR027417">
    <property type="entry name" value="P-loop_NTPase"/>
</dbReference>
<accession>A0AA38T385</accession>
<evidence type="ECO:0000313" key="4">
    <source>
        <dbReference type="Proteomes" id="UP001172457"/>
    </source>
</evidence>
<name>A0AA38T385_9ASTR</name>
<evidence type="ECO:0000259" key="2">
    <source>
        <dbReference type="Pfam" id="PF05970"/>
    </source>
</evidence>
<dbReference type="Gene3D" id="3.40.50.300">
    <property type="entry name" value="P-loop containing nucleotide triphosphate hydrolases"/>
    <property type="match status" value="1"/>
</dbReference>
<comment type="cofactor">
    <cofactor evidence="1">
        <name>Mg(2+)</name>
        <dbReference type="ChEBI" id="CHEBI:18420"/>
    </cofactor>
</comment>
<dbReference type="GO" id="GO:0005524">
    <property type="term" value="F:ATP binding"/>
    <property type="evidence" value="ECO:0007669"/>
    <property type="project" value="UniProtKB-KW"/>
</dbReference>
<feature type="domain" description="DNA helicase Pif1-like DEAD-box helicase" evidence="2">
    <location>
        <begin position="3"/>
        <end position="133"/>
    </location>
</feature>
<comment type="caution">
    <text evidence="3">The sequence shown here is derived from an EMBL/GenBank/DDBJ whole genome shotgun (WGS) entry which is preliminary data.</text>
</comment>
<dbReference type="PANTHER" id="PTHR10492:SF101">
    <property type="entry name" value="ATP-DEPENDENT DNA HELICASE"/>
    <property type="match status" value="1"/>
</dbReference>
<evidence type="ECO:0000256" key="1">
    <source>
        <dbReference type="RuleBase" id="RU363044"/>
    </source>
</evidence>
<keyword evidence="1" id="KW-0233">DNA recombination</keyword>
<keyword evidence="1" id="KW-0234">DNA repair</keyword>
<protein>
    <recommendedName>
        <fullName evidence="1">ATP-dependent DNA helicase</fullName>
        <ecNumber evidence="1">5.6.2.3</ecNumber>
    </recommendedName>
</protein>
<keyword evidence="1" id="KW-0067">ATP-binding</keyword>
<comment type="similarity">
    <text evidence="1">Belongs to the helicase family.</text>
</comment>
<sequence>MQSQKGQLFFIHGHGGTEKTFLWNTTIDRFRSQAEIVLLVATSRIVDLLLPNGRTTHSRFHSLSMSRKNRLVRFYMVYIWPPMAHKFCFEASDKSLRDIFTMRFPNSKEKPFGGLTVACGGDFCQILPVVPKGT</sequence>
<keyword evidence="1" id="KW-0227">DNA damage</keyword>
<keyword evidence="1" id="KW-0378">Hydrolase</keyword>
<dbReference type="GO" id="GO:0000723">
    <property type="term" value="P:telomere maintenance"/>
    <property type="evidence" value="ECO:0007669"/>
    <property type="project" value="InterPro"/>
</dbReference>
<keyword evidence="1" id="KW-0547">Nucleotide-binding</keyword>
<reference evidence="3" key="1">
    <citation type="submission" date="2023-03" db="EMBL/GenBank/DDBJ databases">
        <title>Chromosome-scale reference genome and RAD-based genetic map of yellow starthistle (Centaurea solstitialis) reveal putative structural variation and QTLs associated with invader traits.</title>
        <authorList>
            <person name="Reatini B."/>
            <person name="Cang F.A."/>
            <person name="Jiang Q."/>
            <person name="Mckibben M.T.W."/>
            <person name="Barker M.S."/>
            <person name="Rieseberg L.H."/>
            <person name="Dlugosch K.M."/>
        </authorList>
    </citation>
    <scope>NUCLEOTIDE SEQUENCE</scope>
    <source>
        <strain evidence="3">CAN-66</strain>
        <tissue evidence="3">Leaf</tissue>
    </source>
</reference>
<organism evidence="3 4">
    <name type="scientific">Centaurea solstitialis</name>
    <name type="common">yellow star-thistle</name>
    <dbReference type="NCBI Taxonomy" id="347529"/>
    <lineage>
        <taxon>Eukaryota</taxon>
        <taxon>Viridiplantae</taxon>
        <taxon>Streptophyta</taxon>
        <taxon>Embryophyta</taxon>
        <taxon>Tracheophyta</taxon>
        <taxon>Spermatophyta</taxon>
        <taxon>Magnoliopsida</taxon>
        <taxon>eudicotyledons</taxon>
        <taxon>Gunneridae</taxon>
        <taxon>Pentapetalae</taxon>
        <taxon>asterids</taxon>
        <taxon>campanulids</taxon>
        <taxon>Asterales</taxon>
        <taxon>Asteraceae</taxon>
        <taxon>Carduoideae</taxon>
        <taxon>Cardueae</taxon>
        <taxon>Centaureinae</taxon>
        <taxon>Centaurea</taxon>
    </lineage>
</organism>
<dbReference type="Pfam" id="PF05970">
    <property type="entry name" value="PIF1"/>
    <property type="match status" value="1"/>
</dbReference>
<dbReference type="EC" id="5.6.2.3" evidence="1"/>
<proteinExistence type="inferred from homology"/>
<dbReference type="AlphaFoldDB" id="A0AA38T385"/>
<dbReference type="PANTHER" id="PTHR10492">
    <property type="match status" value="1"/>
</dbReference>
<comment type="catalytic activity">
    <reaction evidence="1">
        <text>ATP + H2O = ADP + phosphate + H(+)</text>
        <dbReference type="Rhea" id="RHEA:13065"/>
        <dbReference type="ChEBI" id="CHEBI:15377"/>
        <dbReference type="ChEBI" id="CHEBI:15378"/>
        <dbReference type="ChEBI" id="CHEBI:30616"/>
        <dbReference type="ChEBI" id="CHEBI:43474"/>
        <dbReference type="ChEBI" id="CHEBI:456216"/>
        <dbReference type="EC" id="5.6.2.3"/>
    </reaction>
</comment>
<dbReference type="Proteomes" id="UP001172457">
    <property type="component" value="Chromosome 6"/>
</dbReference>